<dbReference type="EMBL" id="JAXCGZ010017708">
    <property type="protein sequence ID" value="KAK7067788.1"/>
    <property type="molecule type" value="Genomic_DNA"/>
</dbReference>
<proteinExistence type="predicted"/>
<evidence type="ECO:0000313" key="1">
    <source>
        <dbReference type="EMBL" id="KAK7067788.1"/>
    </source>
</evidence>
<reference evidence="1 2" key="1">
    <citation type="submission" date="2023-11" db="EMBL/GenBank/DDBJ databases">
        <title>Halocaridina rubra genome assembly.</title>
        <authorList>
            <person name="Smith C."/>
        </authorList>
    </citation>
    <scope>NUCLEOTIDE SEQUENCE [LARGE SCALE GENOMIC DNA]</scope>
    <source>
        <strain evidence="1">EP-1</strain>
        <tissue evidence="1">Whole</tissue>
    </source>
</reference>
<protein>
    <submittedName>
        <fullName evidence="1">Uncharacterized protein</fullName>
    </submittedName>
</protein>
<sequence length="71" mass="8346">MFPSYPPIAPNYILCNCFSRSWIVYMNLKEADWDNYSDFSEIPSYDVYLALYLNDLEEENMLTGHLKNGIP</sequence>
<comment type="caution">
    <text evidence="1">The sequence shown here is derived from an EMBL/GenBank/DDBJ whole genome shotgun (WGS) entry which is preliminary data.</text>
</comment>
<evidence type="ECO:0000313" key="2">
    <source>
        <dbReference type="Proteomes" id="UP001381693"/>
    </source>
</evidence>
<accession>A0AAN8WSW6</accession>
<gene>
    <name evidence="1" type="ORF">SK128_021641</name>
</gene>
<name>A0AAN8WSW6_HALRR</name>
<organism evidence="1 2">
    <name type="scientific">Halocaridina rubra</name>
    <name type="common">Hawaiian red shrimp</name>
    <dbReference type="NCBI Taxonomy" id="373956"/>
    <lineage>
        <taxon>Eukaryota</taxon>
        <taxon>Metazoa</taxon>
        <taxon>Ecdysozoa</taxon>
        <taxon>Arthropoda</taxon>
        <taxon>Crustacea</taxon>
        <taxon>Multicrustacea</taxon>
        <taxon>Malacostraca</taxon>
        <taxon>Eumalacostraca</taxon>
        <taxon>Eucarida</taxon>
        <taxon>Decapoda</taxon>
        <taxon>Pleocyemata</taxon>
        <taxon>Caridea</taxon>
        <taxon>Atyoidea</taxon>
        <taxon>Atyidae</taxon>
        <taxon>Halocaridina</taxon>
    </lineage>
</organism>
<dbReference type="Proteomes" id="UP001381693">
    <property type="component" value="Unassembled WGS sequence"/>
</dbReference>
<dbReference type="AlphaFoldDB" id="A0AAN8WSW6"/>
<keyword evidence="2" id="KW-1185">Reference proteome</keyword>